<dbReference type="PROSITE" id="PS51181">
    <property type="entry name" value="PPASE_TENSIN"/>
    <property type="match status" value="1"/>
</dbReference>
<dbReference type="SMART" id="SM00404">
    <property type="entry name" value="PTPc_motif"/>
    <property type="match status" value="1"/>
</dbReference>
<feature type="region of interest" description="Disordered" evidence="3">
    <location>
        <begin position="263"/>
        <end position="297"/>
    </location>
</feature>
<dbReference type="GO" id="GO:0042995">
    <property type="term" value="C:cell projection"/>
    <property type="evidence" value="ECO:0007669"/>
    <property type="project" value="TreeGrafter"/>
</dbReference>
<dbReference type="PANTHER" id="PTHR12305:SF81">
    <property type="entry name" value="PHOSPHATIDYLINOSITOL 3,4,5-TRISPHOSPHATE 3-PHOSPHATASE AND DUAL-SPECIFICITY PROTEIN PHOSPHATASE PTEN"/>
    <property type="match status" value="1"/>
</dbReference>
<sequence>MASILRQIVAGPRARHPEAGLDLCYVTDNIIATSGPSGTYPQIAYRNPLKDLVSFLDSKHAENWAIWEFRAEGTGYPDDEVYGRIRHYPWPDHHPPPFALIPLIMGSMRNWLKEKDAEGRVVVVHCKAGKGRSGTVTCSYLISEEGWKAEDAKQRFTERRMRPGFGAGISIPSQIRTIEYVDRWTQFGKKYVERPAEVLEVHVWGLRDGVKIAVEGYVEEGKVIKSFHTFTNKEREIVRGETEKAENMSDVVAQAIDRKVALKESSNSAASSPTTPSSSSVDRSSTTKTLDSTEGGDVIFRPSTRIVLPSSDINIDFERRNKTKFGGFTMVTSVAHVWFNIFFEGHGPEQQGTADDSGVFEIEWDAMDGIKGSARKGTKCFDRMAVVWKALDIPDIPSVQINEPLEGEPVQEAKAADWRGAHGTKDQGEKKLGLRIGTSESRDVSRASSLKSDSPGSVNGSVPDEIETVKAHGVTGLDGTTSPVVSAVLADNPHVTQVQSPLSKDAPLVHNHVEDQEASTSSTSTLSHAQIDGLTSGAQHLSTSDLPGGVPEAKLGRHHEHTIGKMLRDKHHGSS</sequence>
<reference evidence="7" key="1">
    <citation type="submission" date="2017-03" db="EMBL/GenBank/DDBJ databases">
        <title>Genomes of endolithic fungi from Antarctica.</title>
        <authorList>
            <person name="Coleine C."/>
            <person name="Masonjones S."/>
            <person name="Stajich J.E."/>
        </authorList>
    </citation>
    <scope>NUCLEOTIDE SEQUENCE [LARGE SCALE GENOMIC DNA]</scope>
    <source>
        <strain evidence="7">CCFEE 5527</strain>
    </source>
</reference>
<dbReference type="EC" id="3.1.3.67" evidence="1"/>
<evidence type="ECO:0000313" key="6">
    <source>
        <dbReference type="EMBL" id="OQN98073.1"/>
    </source>
</evidence>
<dbReference type="InParanoid" id="A0A1V8SG57"/>
<feature type="compositionally biased region" description="Low complexity" evidence="3">
    <location>
        <begin position="265"/>
        <end position="289"/>
    </location>
</feature>
<feature type="compositionally biased region" description="Basic and acidic residues" evidence="3">
    <location>
        <begin position="414"/>
        <end position="432"/>
    </location>
</feature>
<evidence type="ECO:0000313" key="7">
    <source>
        <dbReference type="Proteomes" id="UP000192596"/>
    </source>
</evidence>
<dbReference type="PANTHER" id="PTHR12305">
    <property type="entry name" value="PHOSPHATASE WITH HOMOLOGY TO TENSIN"/>
    <property type="match status" value="1"/>
</dbReference>
<dbReference type="GO" id="GO:0046856">
    <property type="term" value="P:phosphatidylinositol dephosphorylation"/>
    <property type="evidence" value="ECO:0007669"/>
    <property type="project" value="TreeGrafter"/>
</dbReference>
<gene>
    <name evidence="6" type="ORF">B0A48_15905</name>
</gene>
<accession>A0A1V8SG57</accession>
<dbReference type="GO" id="GO:0005829">
    <property type="term" value="C:cytosol"/>
    <property type="evidence" value="ECO:0007669"/>
    <property type="project" value="TreeGrafter"/>
</dbReference>
<evidence type="ECO:0000259" key="4">
    <source>
        <dbReference type="PROSITE" id="PS50056"/>
    </source>
</evidence>
<dbReference type="Proteomes" id="UP000192596">
    <property type="component" value="Unassembled WGS sequence"/>
</dbReference>
<dbReference type="PROSITE" id="PS00383">
    <property type="entry name" value="TYR_PHOSPHATASE_1"/>
    <property type="match status" value="1"/>
</dbReference>
<keyword evidence="7" id="KW-1185">Reference proteome</keyword>
<evidence type="ECO:0000256" key="1">
    <source>
        <dbReference type="ARBA" id="ARBA00013015"/>
    </source>
</evidence>
<evidence type="ECO:0000256" key="3">
    <source>
        <dbReference type="SAM" id="MobiDB-lite"/>
    </source>
</evidence>
<dbReference type="SUPFAM" id="SSF52799">
    <property type="entry name" value="(Phosphotyrosine protein) phosphatases II"/>
    <property type="match status" value="1"/>
</dbReference>
<dbReference type="STRING" id="1507870.A0A1V8SG57"/>
<dbReference type="EMBL" id="NAJO01000048">
    <property type="protein sequence ID" value="OQN98073.1"/>
    <property type="molecule type" value="Genomic_DNA"/>
</dbReference>
<name>A0A1V8SG57_9PEZI</name>
<dbReference type="InterPro" id="IPR000340">
    <property type="entry name" value="Dual-sp_phosphatase_cat-dom"/>
</dbReference>
<dbReference type="InterPro" id="IPR029021">
    <property type="entry name" value="Prot-tyrosine_phosphatase-like"/>
</dbReference>
<dbReference type="InterPro" id="IPR051281">
    <property type="entry name" value="Dual-spec_lipid-protein_phosph"/>
</dbReference>
<dbReference type="InterPro" id="IPR016130">
    <property type="entry name" value="Tyr_Pase_AS"/>
</dbReference>
<dbReference type="AlphaFoldDB" id="A0A1V8SG57"/>
<dbReference type="GO" id="GO:0043491">
    <property type="term" value="P:phosphatidylinositol 3-kinase/protein kinase B signal transduction"/>
    <property type="evidence" value="ECO:0007669"/>
    <property type="project" value="TreeGrafter"/>
</dbReference>
<dbReference type="InterPro" id="IPR000387">
    <property type="entry name" value="Tyr_Pase_dom"/>
</dbReference>
<dbReference type="GO" id="GO:0005886">
    <property type="term" value="C:plasma membrane"/>
    <property type="evidence" value="ECO:0007669"/>
    <property type="project" value="TreeGrafter"/>
</dbReference>
<dbReference type="OrthoDB" id="16692at2759"/>
<feature type="compositionally biased region" description="Polar residues" evidence="3">
    <location>
        <begin position="446"/>
        <end position="460"/>
    </location>
</feature>
<feature type="region of interest" description="Disordered" evidence="3">
    <location>
        <begin position="402"/>
        <end position="463"/>
    </location>
</feature>
<dbReference type="Pfam" id="PF00782">
    <property type="entry name" value="DSPc"/>
    <property type="match status" value="1"/>
</dbReference>
<dbReference type="FunCoup" id="A0A1V8SG57">
    <property type="interactions" value="59"/>
</dbReference>
<organism evidence="6 7">
    <name type="scientific">Cryoendolithus antarcticus</name>
    <dbReference type="NCBI Taxonomy" id="1507870"/>
    <lineage>
        <taxon>Eukaryota</taxon>
        <taxon>Fungi</taxon>
        <taxon>Dikarya</taxon>
        <taxon>Ascomycota</taxon>
        <taxon>Pezizomycotina</taxon>
        <taxon>Dothideomycetes</taxon>
        <taxon>Dothideomycetidae</taxon>
        <taxon>Cladosporiales</taxon>
        <taxon>Cladosporiaceae</taxon>
        <taxon>Cryoendolithus</taxon>
    </lineage>
</organism>
<dbReference type="InterPro" id="IPR029023">
    <property type="entry name" value="Tensin_phosphatase"/>
</dbReference>
<protein>
    <recommendedName>
        <fullName evidence="1">phosphatidylinositol-3,4,5-trisphosphate 3-phosphatase</fullName>
        <ecNumber evidence="1">3.1.3.67</ecNumber>
    </recommendedName>
</protein>
<evidence type="ECO:0000259" key="5">
    <source>
        <dbReference type="PROSITE" id="PS51181"/>
    </source>
</evidence>
<dbReference type="GO" id="GO:0004725">
    <property type="term" value="F:protein tyrosine phosphatase activity"/>
    <property type="evidence" value="ECO:0007669"/>
    <property type="project" value="TreeGrafter"/>
</dbReference>
<dbReference type="Gene3D" id="3.90.190.10">
    <property type="entry name" value="Protein tyrosine phosphatase superfamily"/>
    <property type="match status" value="1"/>
</dbReference>
<dbReference type="GO" id="GO:0016314">
    <property type="term" value="F:phosphatidylinositol-3,4,5-trisphosphate 3-phosphatase activity"/>
    <property type="evidence" value="ECO:0007669"/>
    <property type="project" value="UniProtKB-EC"/>
</dbReference>
<feature type="domain" description="Phosphatase tensin-type" evidence="5">
    <location>
        <begin position="12"/>
        <end position="188"/>
    </location>
</feature>
<dbReference type="PROSITE" id="PS50056">
    <property type="entry name" value="TYR_PHOSPHATASE_2"/>
    <property type="match status" value="1"/>
</dbReference>
<dbReference type="GO" id="GO:0005634">
    <property type="term" value="C:nucleus"/>
    <property type="evidence" value="ECO:0007669"/>
    <property type="project" value="TreeGrafter"/>
</dbReference>
<comment type="caution">
    <text evidence="6">The sequence shown here is derived from an EMBL/GenBank/DDBJ whole genome shotgun (WGS) entry which is preliminary data.</text>
</comment>
<dbReference type="InterPro" id="IPR003595">
    <property type="entry name" value="Tyr_Pase_cat"/>
</dbReference>
<dbReference type="CDD" id="cd14497">
    <property type="entry name" value="PTP_PTEN-like"/>
    <property type="match status" value="1"/>
</dbReference>
<dbReference type="GO" id="GO:0051896">
    <property type="term" value="P:regulation of phosphatidylinositol 3-kinase/protein kinase B signal transduction"/>
    <property type="evidence" value="ECO:0007669"/>
    <property type="project" value="TreeGrafter"/>
</dbReference>
<proteinExistence type="predicted"/>
<evidence type="ECO:0000256" key="2">
    <source>
        <dbReference type="ARBA" id="ARBA00022801"/>
    </source>
</evidence>
<feature type="domain" description="Tyrosine specific protein phosphatases" evidence="4">
    <location>
        <begin position="102"/>
        <end position="160"/>
    </location>
</feature>
<keyword evidence="2" id="KW-0378">Hydrolase</keyword>